<gene>
    <name evidence="5" type="ORF">EZ437_18165</name>
</gene>
<dbReference type="SUPFAM" id="SSF46689">
    <property type="entry name" value="Homeodomain-like"/>
    <property type="match status" value="2"/>
</dbReference>
<dbReference type="AlphaFoldDB" id="A0A4R0NFX1"/>
<dbReference type="GO" id="GO:0003700">
    <property type="term" value="F:DNA-binding transcription factor activity"/>
    <property type="evidence" value="ECO:0007669"/>
    <property type="project" value="InterPro"/>
</dbReference>
<accession>A0A4R0NFX1</accession>
<dbReference type="InterPro" id="IPR018060">
    <property type="entry name" value="HTH_AraC"/>
</dbReference>
<sequence>MLLMTPKGEDLTLKGEITDHLFNLKREISISYSKNAASFHKLNQAQKRPEQSLQMMFVLKGTLNYQLPNSKKPLLVLKDQQHNLLLNHHQLQLHSEHEEHDVIFLTIDYLFLSRYLPHDHTGFINLKKGTEQDKAAVFSKFNLHITPEIIAILNALKTSGHTGFCEKLFLESKALELLVLQLSQYEQLKNGDIKYQLKKDELDKMYEVQKILTNDTGSQFSLRTLAHMVGTNEFNLKRNFKIAFGTTVYGYLNQHKMEQAKSMLLEKDITIAELARKMGYRYPTHFSSAFKKYFGYLPNKIKMIWLIIDPDPVLALFSYSSFCV</sequence>
<dbReference type="InterPro" id="IPR018062">
    <property type="entry name" value="HTH_AraC-typ_CS"/>
</dbReference>
<keyword evidence="6" id="KW-1185">Reference proteome</keyword>
<evidence type="ECO:0000259" key="4">
    <source>
        <dbReference type="PROSITE" id="PS01124"/>
    </source>
</evidence>
<dbReference type="PROSITE" id="PS00041">
    <property type="entry name" value="HTH_ARAC_FAMILY_1"/>
    <property type="match status" value="1"/>
</dbReference>
<dbReference type="PROSITE" id="PS01124">
    <property type="entry name" value="HTH_ARAC_FAMILY_2"/>
    <property type="match status" value="1"/>
</dbReference>
<organism evidence="5 6">
    <name type="scientific">Pedobacter psychroterrae</name>
    <dbReference type="NCBI Taxonomy" id="2530453"/>
    <lineage>
        <taxon>Bacteria</taxon>
        <taxon>Pseudomonadati</taxon>
        <taxon>Bacteroidota</taxon>
        <taxon>Sphingobacteriia</taxon>
        <taxon>Sphingobacteriales</taxon>
        <taxon>Sphingobacteriaceae</taxon>
        <taxon>Pedobacter</taxon>
    </lineage>
</organism>
<dbReference type="InterPro" id="IPR020449">
    <property type="entry name" value="Tscrpt_reg_AraC-type_HTH"/>
</dbReference>
<keyword evidence="3" id="KW-0804">Transcription</keyword>
<dbReference type="InterPro" id="IPR053142">
    <property type="entry name" value="PchR_regulatory_protein"/>
</dbReference>
<name>A0A4R0NFX1_9SPHI</name>
<evidence type="ECO:0000313" key="6">
    <source>
        <dbReference type="Proteomes" id="UP000293347"/>
    </source>
</evidence>
<keyword evidence="1" id="KW-0805">Transcription regulation</keyword>
<dbReference type="InterPro" id="IPR009057">
    <property type="entry name" value="Homeodomain-like_sf"/>
</dbReference>
<evidence type="ECO:0000313" key="5">
    <source>
        <dbReference type="EMBL" id="TCC99058.1"/>
    </source>
</evidence>
<dbReference type="GO" id="GO:0043565">
    <property type="term" value="F:sequence-specific DNA binding"/>
    <property type="evidence" value="ECO:0007669"/>
    <property type="project" value="InterPro"/>
</dbReference>
<dbReference type="Gene3D" id="1.10.10.60">
    <property type="entry name" value="Homeodomain-like"/>
    <property type="match status" value="1"/>
</dbReference>
<dbReference type="PANTHER" id="PTHR47893:SF1">
    <property type="entry name" value="REGULATORY PROTEIN PCHR"/>
    <property type="match status" value="1"/>
</dbReference>
<dbReference type="OrthoDB" id="799767at2"/>
<reference evidence="5 6" key="1">
    <citation type="submission" date="2019-02" db="EMBL/GenBank/DDBJ databases">
        <title>Pedobacter sp. RP-1-14 sp. nov., isolated from Arctic soil.</title>
        <authorList>
            <person name="Dahal R.H."/>
        </authorList>
    </citation>
    <scope>NUCLEOTIDE SEQUENCE [LARGE SCALE GENOMIC DNA]</scope>
    <source>
        <strain evidence="5 6">RP-1-14</strain>
    </source>
</reference>
<dbReference type="Proteomes" id="UP000293347">
    <property type="component" value="Unassembled WGS sequence"/>
</dbReference>
<comment type="caution">
    <text evidence="5">The sequence shown here is derived from an EMBL/GenBank/DDBJ whole genome shotgun (WGS) entry which is preliminary data.</text>
</comment>
<dbReference type="Pfam" id="PF12833">
    <property type="entry name" value="HTH_18"/>
    <property type="match status" value="1"/>
</dbReference>
<evidence type="ECO:0000256" key="2">
    <source>
        <dbReference type="ARBA" id="ARBA00023125"/>
    </source>
</evidence>
<protein>
    <submittedName>
        <fullName evidence="5">AraC family transcriptional regulator</fullName>
    </submittedName>
</protein>
<feature type="domain" description="HTH araC/xylS-type" evidence="4">
    <location>
        <begin position="206"/>
        <end position="304"/>
    </location>
</feature>
<evidence type="ECO:0000256" key="1">
    <source>
        <dbReference type="ARBA" id="ARBA00023015"/>
    </source>
</evidence>
<proteinExistence type="predicted"/>
<evidence type="ECO:0000256" key="3">
    <source>
        <dbReference type="ARBA" id="ARBA00023163"/>
    </source>
</evidence>
<dbReference type="PANTHER" id="PTHR47893">
    <property type="entry name" value="REGULATORY PROTEIN PCHR"/>
    <property type="match status" value="1"/>
</dbReference>
<dbReference type="PRINTS" id="PR00032">
    <property type="entry name" value="HTHARAC"/>
</dbReference>
<dbReference type="SMART" id="SM00342">
    <property type="entry name" value="HTH_ARAC"/>
    <property type="match status" value="1"/>
</dbReference>
<keyword evidence="2" id="KW-0238">DNA-binding</keyword>
<dbReference type="EMBL" id="SJSL01000006">
    <property type="protein sequence ID" value="TCC99058.1"/>
    <property type="molecule type" value="Genomic_DNA"/>
</dbReference>